<evidence type="ECO:0000256" key="2">
    <source>
        <dbReference type="ARBA" id="ARBA00008224"/>
    </source>
</evidence>
<dbReference type="PROSITE" id="PS51257">
    <property type="entry name" value="PROKAR_LIPOPROTEIN"/>
    <property type="match status" value="1"/>
</dbReference>
<keyword evidence="8 15" id="KW-0812">Transmembrane</keyword>
<feature type="transmembrane region" description="Helical" evidence="15">
    <location>
        <begin position="52"/>
        <end position="69"/>
    </location>
</feature>
<evidence type="ECO:0000256" key="4">
    <source>
        <dbReference type="ARBA" id="ARBA00022448"/>
    </source>
</evidence>
<dbReference type="InterPro" id="IPR003457">
    <property type="entry name" value="Transprt_MerT"/>
</dbReference>
<evidence type="ECO:0000256" key="1">
    <source>
        <dbReference type="ARBA" id="ARBA00004429"/>
    </source>
</evidence>
<evidence type="ECO:0000256" key="8">
    <source>
        <dbReference type="ARBA" id="ARBA00022692"/>
    </source>
</evidence>
<dbReference type="Gene3D" id="1.10.287.910">
    <property type="entry name" value="bacterial mercury transporter, merf"/>
    <property type="match status" value="1"/>
</dbReference>
<keyword evidence="5" id="KW-0475">Mercuric resistance</keyword>
<dbReference type="NCBIfam" id="NF010314">
    <property type="entry name" value="PRK13751.2"/>
    <property type="match status" value="1"/>
</dbReference>
<dbReference type="Pfam" id="PF02411">
    <property type="entry name" value="MerT"/>
    <property type="match status" value="1"/>
</dbReference>
<keyword evidence="10" id="KW-0476">Mercury</keyword>
<comment type="caution">
    <text evidence="16">The sequence shown here is derived from an EMBL/GenBank/DDBJ whole genome shotgun (WGS) entry which is preliminary data.</text>
</comment>
<comment type="function">
    <text evidence="14">Involved in mercury resistance. Probably transfers a mercuric ion from the periplasmic Hg(2+)-binding protein MerP to the cytoplasmic mercuric reductase MerA.</text>
</comment>
<keyword evidence="6" id="KW-1003">Cell membrane</keyword>
<keyword evidence="9" id="KW-0479">Metal-binding</keyword>
<evidence type="ECO:0000256" key="13">
    <source>
        <dbReference type="ARBA" id="ARBA00030934"/>
    </source>
</evidence>
<feature type="transmembrane region" description="Helical" evidence="15">
    <location>
        <begin position="12"/>
        <end position="40"/>
    </location>
</feature>
<keyword evidence="17" id="KW-1185">Reference proteome</keyword>
<name>A0ABV4AVB2_9GAMM</name>
<reference evidence="16 17" key="1">
    <citation type="submission" date="2024-07" db="EMBL/GenBank/DDBJ databases">
        <title>Molecular mechanisms and environmental adaptations of flagellar loss and biofilm growth of Rhodanobacter under environmental stress.</title>
        <authorList>
            <person name="Chen M."/>
        </authorList>
    </citation>
    <scope>NUCLEOTIDE SEQUENCE [LARGE SCALE GENOMIC DNA]</scope>
    <source>
        <strain evidence="16 17">RS22</strain>
    </source>
</reference>
<dbReference type="Proteomes" id="UP001562159">
    <property type="component" value="Unassembled WGS sequence"/>
</dbReference>
<keyword evidence="7" id="KW-0997">Cell inner membrane</keyword>
<keyword evidence="11 15" id="KW-1133">Transmembrane helix</keyword>
<evidence type="ECO:0000256" key="3">
    <source>
        <dbReference type="ARBA" id="ARBA00017053"/>
    </source>
</evidence>
<dbReference type="EMBL" id="JBGBPY010000001">
    <property type="protein sequence ID" value="MEY2184336.1"/>
    <property type="molecule type" value="Genomic_DNA"/>
</dbReference>
<organism evidence="16 17">
    <name type="scientific">Rhodanobacter humi</name>
    <dbReference type="NCBI Taxonomy" id="1888173"/>
    <lineage>
        <taxon>Bacteria</taxon>
        <taxon>Pseudomonadati</taxon>
        <taxon>Pseudomonadota</taxon>
        <taxon>Gammaproteobacteria</taxon>
        <taxon>Lysobacterales</taxon>
        <taxon>Rhodanobacteraceae</taxon>
        <taxon>Rhodanobacter</taxon>
    </lineage>
</organism>
<evidence type="ECO:0000313" key="16">
    <source>
        <dbReference type="EMBL" id="MEY2184336.1"/>
    </source>
</evidence>
<evidence type="ECO:0000256" key="5">
    <source>
        <dbReference type="ARBA" id="ARBA00022466"/>
    </source>
</evidence>
<evidence type="ECO:0000256" key="15">
    <source>
        <dbReference type="SAM" id="Phobius"/>
    </source>
</evidence>
<keyword evidence="12 15" id="KW-0472">Membrane</keyword>
<comment type="subcellular location">
    <subcellularLocation>
        <location evidence="1">Cell inner membrane</location>
        <topology evidence="1">Multi-pass membrane protein</topology>
    </subcellularLocation>
</comment>
<feature type="transmembrane region" description="Helical" evidence="15">
    <location>
        <begin position="93"/>
        <end position="114"/>
    </location>
</feature>
<evidence type="ECO:0000256" key="9">
    <source>
        <dbReference type="ARBA" id="ARBA00022723"/>
    </source>
</evidence>
<proteinExistence type="inferred from homology"/>
<sequence>MARNSEKSTLVIGGLAAVLASACCLGPLILVSIGLSGAWIGQLTRLEPFRPWFLAVSVIALVFAYRRIFRPVAACAPGEVCAVPSVRRAYRRLFWIVVTLVLVAFGFPYVAPWFY</sequence>
<evidence type="ECO:0000256" key="7">
    <source>
        <dbReference type="ARBA" id="ARBA00022519"/>
    </source>
</evidence>
<evidence type="ECO:0000256" key="10">
    <source>
        <dbReference type="ARBA" id="ARBA00022914"/>
    </source>
</evidence>
<evidence type="ECO:0000256" key="11">
    <source>
        <dbReference type="ARBA" id="ARBA00022989"/>
    </source>
</evidence>
<accession>A0ABV4AVB2</accession>
<comment type="similarity">
    <text evidence="2">Belongs to the MerT family.</text>
</comment>
<protein>
    <recommendedName>
        <fullName evidence="3">Mercuric transport protein MerT</fullName>
    </recommendedName>
    <alternativeName>
        <fullName evidence="13">Mercury ion transport protein</fullName>
    </alternativeName>
</protein>
<evidence type="ECO:0000256" key="12">
    <source>
        <dbReference type="ARBA" id="ARBA00023136"/>
    </source>
</evidence>
<keyword evidence="4" id="KW-0813">Transport</keyword>
<evidence type="ECO:0000256" key="14">
    <source>
        <dbReference type="ARBA" id="ARBA00045720"/>
    </source>
</evidence>
<evidence type="ECO:0000256" key="6">
    <source>
        <dbReference type="ARBA" id="ARBA00022475"/>
    </source>
</evidence>
<gene>
    <name evidence="16" type="primary">merT</name>
    <name evidence="16" type="ORF">AB7878_18160</name>
</gene>
<evidence type="ECO:0000313" key="17">
    <source>
        <dbReference type="Proteomes" id="UP001562159"/>
    </source>
</evidence>